<organism evidence="2 4">
    <name type="scientific">Claviceps arundinis</name>
    <dbReference type="NCBI Taxonomy" id="1623583"/>
    <lineage>
        <taxon>Eukaryota</taxon>
        <taxon>Fungi</taxon>
        <taxon>Dikarya</taxon>
        <taxon>Ascomycota</taxon>
        <taxon>Pezizomycotina</taxon>
        <taxon>Sordariomycetes</taxon>
        <taxon>Hypocreomycetidae</taxon>
        <taxon>Hypocreales</taxon>
        <taxon>Clavicipitaceae</taxon>
        <taxon>Claviceps</taxon>
    </lineage>
</organism>
<evidence type="ECO:0000313" key="4">
    <source>
        <dbReference type="Proteomes" id="UP000784919"/>
    </source>
</evidence>
<comment type="caution">
    <text evidence="2">The sequence shown here is derived from an EMBL/GenBank/DDBJ whole genome shotgun (WGS) entry which is preliminary data.</text>
</comment>
<evidence type="ECO:0000313" key="1">
    <source>
        <dbReference type="EMBL" id="KAG5967485.1"/>
    </source>
</evidence>
<dbReference type="Proteomes" id="UP000784919">
    <property type="component" value="Unassembled WGS sequence"/>
</dbReference>
<dbReference type="EMBL" id="SRPR01000012">
    <property type="protein sequence ID" value="KAG5967485.1"/>
    <property type="molecule type" value="Genomic_DNA"/>
</dbReference>
<dbReference type="OrthoDB" id="4959321at2759"/>
<dbReference type="AlphaFoldDB" id="A0A9P7ST47"/>
<gene>
    <name evidence="2" type="ORF">E4U56_002913</name>
    <name evidence="1" type="ORF">E4U57_000643</name>
</gene>
<proteinExistence type="predicted"/>
<evidence type="ECO:0000313" key="2">
    <source>
        <dbReference type="EMBL" id="KAG5978414.1"/>
    </source>
</evidence>
<dbReference type="EMBL" id="SRPS01000002">
    <property type="protein sequence ID" value="KAG5978414.1"/>
    <property type="molecule type" value="Genomic_DNA"/>
</dbReference>
<protein>
    <submittedName>
        <fullName evidence="2">Uncharacterized protein</fullName>
    </submittedName>
</protein>
<evidence type="ECO:0000313" key="3">
    <source>
        <dbReference type="Proteomes" id="UP000742024"/>
    </source>
</evidence>
<dbReference type="Proteomes" id="UP000742024">
    <property type="component" value="Unassembled WGS sequence"/>
</dbReference>
<keyword evidence="3" id="KW-1185">Reference proteome</keyword>
<sequence length="143" mass="15834">MGIRKDTRNKGRTRNYGDDFLAGTFGRISLAKNPITELGTSDSEAAIQHGGGKDIKQWEQMKQRALPLLIRAVLQRRQIQRALAAAGGNGSNQEHLPSLARERCARHFPLPCSDEAWSQLLADFPEDKLALWQLGQADTGQGR</sequence>
<accession>A0A9P7ST47</accession>
<name>A0A9P7ST47_9HYPO</name>
<reference evidence="2 3" key="1">
    <citation type="journal article" date="2020" name="bioRxiv">
        <title>Whole genome comparisons of ergot fungi reveals the divergence and evolution of species within the genus Claviceps are the result of varying mechanisms driving genome evolution and host range expansion.</title>
        <authorList>
            <person name="Wyka S.A."/>
            <person name="Mondo S.J."/>
            <person name="Liu M."/>
            <person name="Dettman J."/>
            <person name="Nalam V."/>
            <person name="Broders K.D."/>
        </authorList>
    </citation>
    <scope>NUCLEOTIDE SEQUENCE</scope>
    <source>
        <strain evidence="2">CCC 1102</strain>
        <strain evidence="1 3">LM583</strain>
    </source>
</reference>